<organism evidence="2 3">
    <name type="scientific">Neptunitalea lumnitzerae</name>
    <dbReference type="NCBI Taxonomy" id="2965509"/>
    <lineage>
        <taxon>Bacteria</taxon>
        <taxon>Pseudomonadati</taxon>
        <taxon>Bacteroidota</taxon>
        <taxon>Flavobacteriia</taxon>
        <taxon>Flavobacteriales</taxon>
        <taxon>Flavobacteriaceae</taxon>
        <taxon>Neptunitalea</taxon>
    </lineage>
</organism>
<evidence type="ECO:0008006" key="4">
    <source>
        <dbReference type="Google" id="ProtNLM"/>
    </source>
</evidence>
<sequence length="142" mass="16535">MKSIKLFFFISISFTILSCSNTITKANLETLNGYWEIEQVTTSDGSTKQYKVNTTVDYIEITDSLSGSRTKVNPSLDGTFTTNNNQEFFTLQQEGDHFIFKYKNALDEWQEELIDLDENHFTVKNPTGNTYYYKRYENITIE</sequence>
<evidence type="ECO:0000313" key="3">
    <source>
        <dbReference type="Proteomes" id="UP001143543"/>
    </source>
</evidence>
<feature type="signal peptide" evidence="1">
    <location>
        <begin position="1"/>
        <end position="18"/>
    </location>
</feature>
<reference evidence="2" key="1">
    <citation type="submission" date="2022-07" db="EMBL/GenBank/DDBJ databases">
        <title>Taxonomy of Novel Oxalotrophic and Methylotrophic Bacteria.</title>
        <authorList>
            <person name="Sahin N."/>
            <person name="Tani A."/>
        </authorList>
    </citation>
    <scope>NUCLEOTIDE SEQUENCE</scope>
    <source>
        <strain evidence="2">Y10</strain>
    </source>
</reference>
<dbReference type="RefSeq" id="WP_281766007.1">
    <property type="nucleotide sequence ID" value="NZ_BRVO01000003.1"/>
</dbReference>
<gene>
    <name evidence="2" type="ORF">Y10_27510</name>
</gene>
<evidence type="ECO:0000313" key="2">
    <source>
        <dbReference type="EMBL" id="GLB50383.1"/>
    </source>
</evidence>
<proteinExistence type="predicted"/>
<keyword evidence="1" id="KW-0732">Signal</keyword>
<comment type="caution">
    <text evidence="2">The sequence shown here is derived from an EMBL/GenBank/DDBJ whole genome shotgun (WGS) entry which is preliminary data.</text>
</comment>
<feature type="chain" id="PRO_5045905585" description="Lipocalin-like domain-containing protein" evidence="1">
    <location>
        <begin position="19"/>
        <end position="142"/>
    </location>
</feature>
<name>A0ABQ5MLT8_9FLAO</name>
<evidence type="ECO:0000256" key="1">
    <source>
        <dbReference type="SAM" id="SignalP"/>
    </source>
</evidence>
<dbReference type="EMBL" id="BRVO01000003">
    <property type="protein sequence ID" value="GLB50383.1"/>
    <property type="molecule type" value="Genomic_DNA"/>
</dbReference>
<dbReference type="PROSITE" id="PS51257">
    <property type="entry name" value="PROKAR_LIPOPROTEIN"/>
    <property type="match status" value="1"/>
</dbReference>
<dbReference type="Proteomes" id="UP001143543">
    <property type="component" value="Unassembled WGS sequence"/>
</dbReference>
<keyword evidence="3" id="KW-1185">Reference proteome</keyword>
<protein>
    <recommendedName>
        <fullName evidence="4">Lipocalin-like domain-containing protein</fullName>
    </recommendedName>
</protein>
<accession>A0ABQ5MLT8</accession>